<dbReference type="OrthoDB" id="982482at2"/>
<protein>
    <submittedName>
        <fullName evidence="1">Gliding motility-associated lipoprotein GldH</fullName>
    </submittedName>
</protein>
<keyword evidence="2" id="KW-1185">Reference proteome</keyword>
<dbReference type="AlphaFoldDB" id="A0A2W7S5U3"/>
<name>A0A2W7S5U3_9BACT</name>
<evidence type="ECO:0000313" key="2">
    <source>
        <dbReference type="Proteomes" id="UP000249720"/>
    </source>
</evidence>
<dbReference type="InterPro" id="IPR020018">
    <property type="entry name" value="Motility-assoc_lipoprot_GldH"/>
</dbReference>
<dbReference type="EMBL" id="QKZV01000005">
    <property type="protein sequence ID" value="PZX62339.1"/>
    <property type="molecule type" value="Genomic_DNA"/>
</dbReference>
<dbReference type="RefSeq" id="WP_111295486.1">
    <property type="nucleotide sequence ID" value="NZ_QKZV01000005.1"/>
</dbReference>
<accession>A0A2W7S5U3</accession>
<gene>
    <name evidence="1" type="ORF">LX80_01821</name>
</gene>
<organism evidence="1 2">
    <name type="scientific">Hydrotalea sandarakina</name>
    <dbReference type="NCBI Taxonomy" id="1004304"/>
    <lineage>
        <taxon>Bacteria</taxon>
        <taxon>Pseudomonadati</taxon>
        <taxon>Bacteroidota</taxon>
        <taxon>Chitinophagia</taxon>
        <taxon>Chitinophagales</taxon>
        <taxon>Chitinophagaceae</taxon>
        <taxon>Hydrotalea</taxon>
    </lineage>
</organism>
<comment type="caution">
    <text evidence="1">The sequence shown here is derived from an EMBL/GenBank/DDBJ whole genome shotgun (WGS) entry which is preliminary data.</text>
</comment>
<evidence type="ECO:0000313" key="1">
    <source>
        <dbReference type="EMBL" id="PZX62339.1"/>
    </source>
</evidence>
<dbReference type="Pfam" id="PF14109">
    <property type="entry name" value="GldH_lipo"/>
    <property type="match status" value="1"/>
</dbReference>
<sequence>MKHRYIFLFIGLMVFWACTSLNVFEKSVPFPNHVWSSTDTPSFHFNITDTNALYNLYVVFRHEDAYRYKNVWLHITVHDPDSTYSFNREFTLANSAGWLGTAMDDIVDHRLPFNAVPAKLKKGEYSFTLQQIMREDPLQHVLNAGIRIVKIAP</sequence>
<proteinExistence type="predicted"/>
<dbReference type="Proteomes" id="UP000249720">
    <property type="component" value="Unassembled WGS sequence"/>
</dbReference>
<keyword evidence="1" id="KW-0449">Lipoprotein</keyword>
<dbReference type="NCBIfam" id="TIGR03511">
    <property type="entry name" value="GldH_lipo"/>
    <property type="match status" value="1"/>
</dbReference>
<reference evidence="1 2" key="1">
    <citation type="submission" date="2018-06" db="EMBL/GenBank/DDBJ databases">
        <title>Genomic Encyclopedia of Archaeal and Bacterial Type Strains, Phase II (KMG-II): from individual species to whole genera.</title>
        <authorList>
            <person name="Goeker M."/>
        </authorList>
    </citation>
    <scope>NUCLEOTIDE SEQUENCE [LARGE SCALE GENOMIC DNA]</scope>
    <source>
        <strain evidence="1 2">DSM 23241</strain>
    </source>
</reference>